<dbReference type="WBParaSite" id="MBELARI_LOCUS10044">
    <property type="protein sequence ID" value="MBELARI_LOCUS10044"/>
    <property type="gene ID" value="MBELARI_LOCUS10044"/>
</dbReference>
<evidence type="ECO:0000313" key="1">
    <source>
        <dbReference type="Proteomes" id="UP000887575"/>
    </source>
</evidence>
<dbReference type="Pfam" id="PF13896">
    <property type="entry name" value="Glyco_transf_49"/>
    <property type="match status" value="1"/>
</dbReference>
<accession>A0AAF3E7Y6</accession>
<reference evidence="2" key="1">
    <citation type="submission" date="2024-02" db="UniProtKB">
        <authorList>
            <consortium name="WormBaseParasite"/>
        </authorList>
    </citation>
    <scope>IDENTIFICATION</scope>
</reference>
<dbReference type="PANTHER" id="PTHR47411:SF3">
    <property type="entry name" value="I-BETA-1,3-N-ACETYLGLUCOSAMINYLTRANSFERASE"/>
    <property type="match status" value="1"/>
</dbReference>
<organism evidence="1 2">
    <name type="scientific">Mesorhabditis belari</name>
    <dbReference type="NCBI Taxonomy" id="2138241"/>
    <lineage>
        <taxon>Eukaryota</taxon>
        <taxon>Metazoa</taxon>
        <taxon>Ecdysozoa</taxon>
        <taxon>Nematoda</taxon>
        <taxon>Chromadorea</taxon>
        <taxon>Rhabditida</taxon>
        <taxon>Rhabditina</taxon>
        <taxon>Rhabditomorpha</taxon>
        <taxon>Rhabditoidea</taxon>
        <taxon>Rhabditidae</taxon>
        <taxon>Mesorhabditinae</taxon>
        <taxon>Mesorhabditis</taxon>
    </lineage>
</organism>
<keyword evidence="1" id="KW-1185">Reference proteome</keyword>
<evidence type="ECO:0000313" key="2">
    <source>
        <dbReference type="WBParaSite" id="MBELARI_LOCUS10044"/>
    </source>
</evidence>
<proteinExistence type="predicted"/>
<protein>
    <submittedName>
        <fullName evidence="2">Beta-1,4-glucuronyltransferase 1</fullName>
    </submittedName>
</protein>
<dbReference type="Proteomes" id="UP000887575">
    <property type="component" value="Unassembled WGS sequence"/>
</dbReference>
<sequence length="399" mass="46663">MQRWKRRTKIALISIYLLMGLLICVEYQKKDALSSIPITENVREAAFQIPIMKYKQFCIRPNVLSNTITDFDRIALILHTSADYLDEKLADQVENWKAPVSLSIYLERPEIEFSCLRAFLKELATNRPAIIEHLRVHFVYAQDKDGDCGISDFHPKENEVNCVKKNEKKSVEATASYPVNVIRNIARMFSETKYIVIADYEHMFSDKFEADVRKVAEKALEINPKQLLVYRIFEVNETSTRVPKNRNELTDMLAKKEAIVFHAAYYGHAHAIDGLEKWLQENSTFGISQIVMKYDRFNWEPQFVSLATIPLHDEHFPYQIRDNTCLRWELCRAGYQFSLLSSHFMYHHGIKVFASDKQVFAKAVQKENGKRFWTALKLFNQRMDRLYPETKKQCPTPNA</sequence>
<name>A0AAF3E7Y6_9BILA</name>
<dbReference type="PANTHER" id="PTHR47411">
    <property type="entry name" value="B3GNT1, BETA-1,3-N-ACETYLGUCOSAMINYLTRANSFERASE 1, HOMOLOG"/>
    <property type="match status" value="1"/>
</dbReference>
<dbReference type="AlphaFoldDB" id="A0AAF3E7Y6"/>